<evidence type="ECO:0000256" key="17">
    <source>
        <dbReference type="ARBA" id="ARBA00024827"/>
    </source>
</evidence>
<dbReference type="GO" id="GO:0016301">
    <property type="term" value="F:kinase activity"/>
    <property type="evidence" value="ECO:0007669"/>
    <property type="project" value="UniProtKB-KW"/>
</dbReference>
<feature type="transmembrane region" description="Helical" evidence="19">
    <location>
        <begin position="120"/>
        <end position="141"/>
    </location>
</feature>
<keyword evidence="6" id="KW-0004">4Fe-4S</keyword>
<evidence type="ECO:0000256" key="14">
    <source>
        <dbReference type="ARBA" id="ARBA00023004"/>
    </source>
</evidence>
<dbReference type="InterPro" id="IPR029016">
    <property type="entry name" value="GAF-like_dom_sf"/>
</dbReference>
<dbReference type="SUPFAM" id="SSF55874">
    <property type="entry name" value="ATPase domain of HSP90 chaperone/DNA topoisomerase II/histidine kinase"/>
    <property type="match status" value="1"/>
</dbReference>
<keyword evidence="22" id="KW-1185">Reference proteome</keyword>
<feature type="transmembrane region" description="Helical" evidence="19">
    <location>
        <begin position="261"/>
        <end position="279"/>
    </location>
</feature>
<evidence type="ECO:0000256" key="4">
    <source>
        <dbReference type="ARBA" id="ARBA00012438"/>
    </source>
</evidence>
<dbReference type="Pfam" id="PF02518">
    <property type="entry name" value="HATPase_c"/>
    <property type="match status" value="1"/>
</dbReference>
<dbReference type="PANTHER" id="PTHR24421:SF10">
    <property type="entry name" value="NITRATE_NITRITE SENSOR PROTEIN NARQ"/>
    <property type="match status" value="1"/>
</dbReference>
<evidence type="ECO:0000256" key="7">
    <source>
        <dbReference type="ARBA" id="ARBA00022490"/>
    </source>
</evidence>
<evidence type="ECO:0000256" key="12">
    <source>
        <dbReference type="ARBA" id="ARBA00022777"/>
    </source>
</evidence>
<evidence type="ECO:0000256" key="13">
    <source>
        <dbReference type="ARBA" id="ARBA00022840"/>
    </source>
</evidence>
<dbReference type="InterPro" id="IPR036890">
    <property type="entry name" value="HATPase_C_sf"/>
</dbReference>
<feature type="transmembrane region" description="Helical" evidence="19">
    <location>
        <begin position="321"/>
        <end position="342"/>
    </location>
</feature>
<keyword evidence="11" id="KW-0547">Nucleotide-binding</keyword>
<evidence type="ECO:0000256" key="1">
    <source>
        <dbReference type="ARBA" id="ARBA00000085"/>
    </source>
</evidence>
<proteinExistence type="predicted"/>
<keyword evidence="9" id="KW-0808">Transferase</keyword>
<comment type="catalytic activity">
    <reaction evidence="1">
        <text>ATP + protein L-histidine = ADP + protein N-phospho-L-histidine.</text>
        <dbReference type="EC" id="2.7.13.3"/>
    </reaction>
</comment>
<keyword evidence="19" id="KW-1133">Transmembrane helix</keyword>
<dbReference type="InterPro" id="IPR011712">
    <property type="entry name" value="Sig_transdc_His_kin_sub3_dim/P"/>
</dbReference>
<keyword evidence="7" id="KW-0963">Cytoplasm</keyword>
<dbReference type="InterPro" id="IPR050482">
    <property type="entry name" value="Sensor_HK_TwoCompSys"/>
</dbReference>
<evidence type="ECO:0000256" key="2">
    <source>
        <dbReference type="ARBA" id="ARBA00001966"/>
    </source>
</evidence>
<feature type="transmembrane region" description="Helical" evidence="19">
    <location>
        <begin position="186"/>
        <end position="209"/>
    </location>
</feature>
<dbReference type="InterPro" id="IPR005467">
    <property type="entry name" value="His_kinase_dom"/>
</dbReference>
<keyword evidence="13" id="KW-0067">ATP-binding</keyword>
<dbReference type="PANTHER" id="PTHR24421">
    <property type="entry name" value="NITRATE/NITRITE SENSOR PROTEIN NARX-RELATED"/>
    <property type="match status" value="1"/>
</dbReference>
<dbReference type="Gene3D" id="3.30.450.40">
    <property type="match status" value="1"/>
</dbReference>
<evidence type="ECO:0000313" key="21">
    <source>
        <dbReference type="EMBL" id="WSD20085.1"/>
    </source>
</evidence>
<evidence type="ECO:0000256" key="11">
    <source>
        <dbReference type="ARBA" id="ARBA00022741"/>
    </source>
</evidence>
<keyword evidence="8" id="KW-0597">Phosphoprotein</keyword>
<comment type="function">
    <text evidence="17">Member of the two-component regulatory system NreB/NreC involved in the control of dissimilatory nitrate/nitrite reduction in response to oxygen. NreB functions as a direct oxygen sensor histidine kinase which is autophosphorylated, in the absence of oxygen, probably at the conserved histidine residue, and transfers its phosphate group probably to a conserved aspartate residue of NreC. NreB/NreC activates the expression of the nitrate (narGHJI) and nitrite (nir) reductase operons, as well as the putative nitrate transporter gene narT.</text>
</comment>
<gene>
    <name evidence="21" type="ORF">OHB35_46430</name>
</gene>
<dbReference type="Gene3D" id="3.30.565.10">
    <property type="entry name" value="Histidine kinase-like ATPase, C-terminal domain"/>
    <property type="match status" value="1"/>
</dbReference>
<dbReference type="Pfam" id="PF07730">
    <property type="entry name" value="HisKA_3"/>
    <property type="match status" value="1"/>
</dbReference>
<feature type="transmembrane region" description="Helical" evidence="19">
    <location>
        <begin position="354"/>
        <end position="377"/>
    </location>
</feature>
<dbReference type="InterPro" id="IPR003594">
    <property type="entry name" value="HATPase_dom"/>
</dbReference>
<dbReference type="InterPro" id="IPR004358">
    <property type="entry name" value="Sig_transdc_His_kin-like_C"/>
</dbReference>
<evidence type="ECO:0000256" key="6">
    <source>
        <dbReference type="ARBA" id="ARBA00022485"/>
    </source>
</evidence>
<protein>
    <recommendedName>
        <fullName evidence="5">Oxygen sensor histidine kinase NreB</fullName>
        <ecNumber evidence="4">2.7.13.3</ecNumber>
    </recommendedName>
    <alternativeName>
        <fullName evidence="18">Nitrogen regulation protein B</fullName>
    </alternativeName>
</protein>
<comment type="subcellular location">
    <subcellularLocation>
        <location evidence="3">Cytoplasm</location>
    </subcellularLocation>
</comment>
<dbReference type="EC" id="2.7.13.3" evidence="4"/>
<evidence type="ECO:0000256" key="16">
    <source>
        <dbReference type="ARBA" id="ARBA00023014"/>
    </source>
</evidence>
<keyword evidence="15" id="KW-0902">Two-component regulatory system</keyword>
<dbReference type="EMBL" id="CP109135">
    <property type="protein sequence ID" value="WSD20085.1"/>
    <property type="molecule type" value="Genomic_DNA"/>
</dbReference>
<evidence type="ECO:0000256" key="18">
    <source>
        <dbReference type="ARBA" id="ARBA00030800"/>
    </source>
</evidence>
<dbReference type="Gene3D" id="1.20.5.1930">
    <property type="match status" value="1"/>
</dbReference>
<evidence type="ECO:0000256" key="3">
    <source>
        <dbReference type="ARBA" id="ARBA00004496"/>
    </source>
</evidence>
<keyword evidence="10" id="KW-0479">Metal-binding</keyword>
<name>A0ABZ1HN91_STRPH</name>
<accession>A0ABZ1HN91</accession>
<dbReference type="PROSITE" id="PS51257">
    <property type="entry name" value="PROKAR_LIPOPROTEIN"/>
    <property type="match status" value="1"/>
</dbReference>
<keyword evidence="19" id="KW-0812">Transmembrane</keyword>
<feature type="transmembrane region" description="Helical" evidence="19">
    <location>
        <begin position="148"/>
        <end position="166"/>
    </location>
</feature>
<sequence length="777" mass="82042">MTTLPNRVPFATVLAGALITLGCWGFVLRMTTPGDGTDVRYSRADWLPQGLGVDKWFPNAHGIEDGDVLVAIEGRPLDAGVGSISRDTLPGEGPLRYLLVHDGVTREMDLPLVRPVVGELLIYFSGLLLYLAVLGLLALWLRARRPAAPLATPLVLGFAGTFLWLVAGPVTGVTALDVATAGPLFWLYHVATLGGGSLAWGAMVALGLVPLRSVWPNTYPLLRAAAYAGPLATLGLWAAGVLVLGPPGMTAVGLIHAGQEAIALLCWMTAGYLAIQVYLRASPPQRVSLRWVFGGGLLSGLGLFALWLVPDIVIGYRPTAISWVGLAGLPILIGIVGAILRHHIYAIERVVSRVLWHALLGSVLFACYLAAVTLATLTTTSGTLATGTAATVTALMALPAREALLRRLGQWFFGGRDEPAEALRALGQSLARIPAPQQALSHVVVAVAEALRLPYAAVEFADPDAPGGHRTAEFVGSPVGVCYTQPLRHHGRPVGRLVVSARETDEPLSASDIELLGEIAGQLGAAVRSVALHQEVLRSRTYAVTVREDERRRLRRDLHDGLSPTLTGLSLKVEAALVRLSGTPADARLTDVRGLLRESSGGMRTAARGLRDLVDGLRPPALDALGLTGAIRRGARELTAGAGPRVDVSGPARDVPLPAAAEVAAFHIAVEGLTNSVRHGQASCCTVRIRFAPPPPPDDGFDWDGLGGEGRQLCIEVRDDGRGLPDEGDRPRIGVGLRSMRERAEELGGRCVVRSDPGGGTVVRAVLPCGTGPERTR</sequence>
<dbReference type="RefSeq" id="WP_326761931.1">
    <property type="nucleotide sequence ID" value="NZ_CP108382.1"/>
</dbReference>
<feature type="transmembrane region" description="Helical" evidence="19">
    <location>
        <begin position="291"/>
        <end position="309"/>
    </location>
</feature>
<keyword evidence="16" id="KW-0411">Iron-sulfur</keyword>
<comment type="cofactor">
    <cofactor evidence="2">
        <name>[4Fe-4S] cluster</name>
        <dbReference type="ChEBI" id="CHEBI:49883"/>
    </cofactor>
</comment>
<dbReference type="Proteomes" id="UP001340816">
    <property type="component" value="Chromosome"/>
</dbReference>
<evidence type="ECO:0000256" key="8">
    <source>
        <dbReference type="ARBA" id="ARBA00022553"/>
    </source>
</evidence>
<evidence type="ECO:0000256" key="10">
    <source>
        <dbReference type="ARBA" id="ARBA00022723"/>
    </source>
</evidence>
<evidence type="ECO:0000259" key="20">
    <source>
        <dbReference type="PROSITE" id="PS50109"/>
    </source>
</evidence>
<keyword evidence="12 21" id="KW-0418">Kinase</keyword>
<keyword evidence="14" id="KW-0408">Iron</keyword>
<evidence type="ECO:0000256" key="15">
    <source>
        <dbReference type="ARBA" id="ARBA00023012"/>
    </source>
</evidence>
<feature type="domain" description="Histidine kinase" evidence="20">
    <location>
        <begin position="667"/>
        <end position="771"/>
    </location>
</feature>
<feature type="transmembrane region" description="Helical" evidence="19">
    <location>
        <begin position="221"/>
        <end position="241"/>
    </location>
</feature>
<dbReference type="SMART" id="SM00387">
    <property type="entry name" value="HATPase_c"/>
    <property type="match status" value="1"/>
</dbReference>
<dbReference type="PRINTS" id="PR00344">
    <property type="entry name" value="BCTRLSENSOR"/>
</dbReference>
<evidence type="ECO:0000256" key="9">
    <source>
        <dbReference type="ARBA" id="ARBA00022679"/>
    </source>
</evidence>
<evidence type="ECO:0000313" key="22">
    <source>
        <dbReference type="Proteomes" id="UP001340816"/>
    </source>
</evidence>
<dbReference type="GeneID" id="93926437"/>
<dbReference type="PROSITE" id="PS50109">
    <property type="entry name" value="HIS_KIN"/>
    <property type="match status" value="1"/>
</dbReference>
<reference evidence="21 22" key="1">
    <citation type="submission" date="2022-10" db="EMBL/GenBank/DDBJ databases">
        <title>The complete genomes of actinobacterial strains from the NBC collection.</title>
        <authorList>
            <person name="Joergensen T.S."/>
            <person name="Alvarez Arevalo M."/>
            <person name="Sterndorff E.B."/>
            <person name="Faurdal D."/>
            <person name="Vuksanovic O."/>
            <person name="Mourched A.-S."/>
            <person name="Charusanti P."/>
            <person name="Shaw S."/>
            <person name="Blin K."/>
            <person name="Weber T."/>
        </authorList>
    </citation>
    <scope>NUCLEOTIDE SEQUENCE [LARGE SCALE GENOMIC DNA]</scope>
    <source>
        <strain evidence="21 22">NBC 01752</strain>
    </source>
</reference>
<evidence type="ECO:0000256" key="19">
    <source>
        <dbReference type="SAM" id="Phobius"/>
    </source>
</evidence>
<dbReference type="CDD" id="cd16917">
    <property type="entry name" value="HATPase_UhpB-NarQ-NarX-like"/>
    <property type="match status" value="1"/>
</dbReference>
<evidence type="ECO:0000256" key="5">
    <source>
        <dbReference type="ARBA" id="ARBA00017322"/>
    </source>
</evidence>
<keyword evidence="19" id="KW-0472">Membrane</keyword>
<organism evidence="21 22">
    <name type="scientific">Streptomyces phaeochromogenes</name>
    <dbReference type="NCBI Taxonomy" id="1923"/>
    <lineage>
        <taxon>Bacteria</taxon>
        <taxon>Bacillati</taxon>
        <taxon>Actinomycetota</taxon>
        <taxon>Actinomycetes</taxon>
        <taxon>Kitasatosporales</taxon>
        <taxon>Streptomycetaceae</taxon>
        <taxon>Streptomyces</taxon>
        <taxon>Streptomyces phaeochromogenes group</taxon>
    </lineage>
</organism>
<dbReference type="SUPFAM" id="SSF55781">
    <property type="entry name" value="GAF domain-like"/>
    <property type="match status" value="1"/>
</dbReference>